<dbReference type="PRINTS" id="PR00106">
    <property type="entry name" value="DNAPOLB"/>
</dbReference>
<evidence type="ECO:0000256" key="7">
    <source>
        <dbReference type="ARBA" id="ARBA00022833"/>
    </source>
</evidence>
<keyword evidence="10 13" id="KW-0411">Iron-sulfur</keyword>
<dbReference type="InterPro" id="IPR056447">
    <property type="entry name" value="REV3_N"/>
</dbReference>
<dbReference type="OrthoDB" id="2414538at2759"/>
<proteinExistence type="inferred from homology"/>
<evidence type="ECO:0000259" key="15">
    <source>
        <dbReference type="Pfam" id="PF00136"/>
    </source>
</evidence>
<dbReference type="GO" id="GO:0008270">
    <property type="term" value="F:zinc ion binding"/>
    <property type="evidence" value="ECO:0007669"/>
    <property type="project" value="UniProtKB-KW"/>
</dbReference>
<evidence type="ECO:0000259" key="17">
    <source>
        <dbReference type="Pfam" id="PF14260"/>
    </source>
</evidence>
<dbReference type="SUPFAM" id="SSF56672">
    <property type="entry name" value="DNA/RNA polymerases"/>
    <property type="match status" value="1"/>
</dbReference>
<dbReference type="CDD" id="cd05778">
    <property type="entry name" value="DNA_polB_zeta_exo"/>
    <property type="match status" value="1"/>
</dbReference>
<keyword evidence="8 13" id="KW-0239">DNA-directed DNA polymerase</keyword>
<dbReference type="GO" id="GO:0005634">
    <property type="term" value="C:nucleus"/>
    <property type="evidence" value="ECO:0007669"/>
    <property type="project" value="UniProtKB-SubCell"/>
</dbReference>
<dbReference type="InterPro" id="IPR012337">
    <property type="entry name" value="RNaseH-like_sf"/>
</dbReference>
<dbReference type="InterPro" id="IPR043502">
    <property type="entry name" value="DNA/RNA_pol_sf"/>
</dbReference>
<dbReference type="PANTHER" id="PTHR45812">
    <property type="entry name" value="DNA POLYMERASE ZETA CATALYTIC SUBUNIT"/>
    <property type="match status" value="1"/>
</dbReference>
<dbReference type="Pfam" id="PF00136">
    <property type="entry name" value="DNA_pol_B"/>
    <property type="match status" value="1"/>
</dbReference>
<dbReference type="PROSITE" id="PS00116">
    <property type="entry name" value="DNA_POLYMERASE_B"/>
    <property type="match status" value="1"/>
</dbReference>
<keyword evidence="7 13" id="KW-0862">Zinc</keyword>
<feature type="region of interest" description="Disordered" evidence="14">
    <location>
        <begin position="382"/>
        <end position="436"/>
    </location>
</feature>
<dbReference type="FunFam" id="3.30.420.10:FF:000024">
    <property type="entry name" value="DNA polymerase zeta catalytic subunit"/>
    <property type="match status" value="1"/>
</dbReference>
<dbReference type="Pfam" id="PF24065">
    <property type="entry name" value="REV3_N"/>
    <property type="match status" value="1"/>
</dbReference>
<dbReference type="RefSeq" id="XP_014242680.1">
    <property type="nucleotide sequence ID" value="XM_014387194.2"/>
</dbReference>
<evidence type="ECO:0000256" key="1">
    <source>
        <dbReference type="ARBA" id="ARBA00001966"/>
    </source>
</evidence>
<feature type="domain" description="DNA-directed DNA polymerase family B exonuclease" evidence="16">
    <location>
        <begin position="750"/>
        <end position="941"/>
    </location>
</feature>
<dbReference type="KEGG" id="clec:106662820"/>
<dbReference type="GO" id="GO:0003677">
    <property type="term" value="F:DNA binding"/>
    <property type="evidence" value="ECO:0007669"/>
    <property type="project" value="UniProtKB-KW"/>
</dbReference>
<dbReference type="Gene3D" id="1.10.132.60">
    <property type="entry name" value="DNA polymerase family B, C-terminal domain"/>
    <property type="match status" value="1"/>
</dbReference>
<dbReference type="InterPro" id="IPR030559">
    <property type="entry name" value="PolZ_Rev3"/>
</dbReference>
<dbReference type="InterPro" id="IPR017964">
    <property type="entry name" value="DNA-dir_DNA_pol_B_CS"/>
</dbReference>
<dbReference type="SMART" id="SM00486">
    <property type="entry name" value="POLBc"/>
    <property type="match status" value="1"/>
</dbReference>
<accession>A0A8I6TC39</accession>
<dbReference type="Gene3D" id="1.10.287.690">
    <property type="entry name" value="Helix hairpin bin"/>
    <property type="match status" value="1"/>
</dbReference>
<dbReference type="InterPro" id="IPR006172">
    <property type="entry name" value="DNA-dir_DNA_pol_B"/>
</dbReference>
<comment type="catalytic activity">
    <reaction evidence="12 13">
        <text>DNA(n) + a 2'-deoxyribonucleoside 5'-triphosphate = DNA(n+1) + diphosphate</text>
        <dbReference type="Rhea" id="RHEA:22508"/>
        <dbReference type="Rhea" id="RHEA-COMP:17339"/>
        <dbReference type="Rhea" id="RHEA-COMP:17340"/>
        <dbReference type="ChEBI" id="CHEBI:33019"/>
        <dbReference type="ChEBI" id="CHEBI:61560"/>
        <dbReference type="ChEBI" id="CHEBI:173112"/>
        <dbReference type="EC" id="2.7.7.7"/>
    </reaction>
</comment>
<organism evidence="20 21">
    <name type="scientific">Cimex lectularius</name>
    <name type="common">Bed bug</name>
    <name type="synonym">Acanthia lectularia</name>
    <dbReference type="NCBI Taxonomy" id="79782"/>
    <lineage>
        <taxon>Eukaryota</taxon>
        <taxon>Metazoa</taxon>
        <taxon>Ecdysozoa</taxon>
        <taxon>Arthropoda</taxon>
        <taxon>Hexapoda</taxon>
        <taxon>Insecta</taxon>
        <taxon>Pterygota</taxon>
        <taxon>Neoptera</taxon>
        <taxon>Paraneoptera</taxon>
        <taxon>Hemiptera</taxon>
        <taxon>Heteroptera</taxon>
        <taxon>Panheteroptera</taxon>
        <taxon>Cimicomorpha</taxon>
        <taxon>Cimicidae</taxon>
        <taxon>Cimex</taxon>
    </lineage>
</organism>
<comment type="subcellular location">
    <subcellularLocation>
        <location evidence="13">Nucleus</location>
    </subcellularLocation>
</comment>
<keyword evidence="13" id="KW-0235">DNA replication</keyword>
<feature type="domain" description="DNA polymerase zeta catalytic subunit N-terminal" evidence="19">
    <location>
        <begin position="1"/>
        <end position="55"/>
    </location>
</feature>
<feature type="domain" description="DNA polymerase delta/zeta catalytic subunit N-terminal" evidence="18">
    <location>
        <begin position="57"/>
        <end position="133"/>
    </location>
</feature>
<keyword evidence="6" id="KW-0227">DNA damage</keyword>
<evidence type="ECO:0000256" key="4">
    <source>
        <dbReference type="ARBA" id="ARBA00022695"/>
    </source>
</evidence>
<dbReference type="FunFam" id="1.10.287.690:FF:000002">
    <property type="entry name" value="DNA polymerase zeta"/>
    <property type="match status" value="1"/>
</dbReference>
<dbReference type="EC" id="2.7.7.7" evidence="13"/>
<feature type="compositionally biased region" description="Basic residues" evidence="14">
    <location>
        <begin position="421"/>
        <end position="430"/>
    </location>
</feature>
<dbReference type="InterPro" id="IPR056435">
    <property type="entry name" value="DPOD/Z_N"/>
</dbReference>
<evidence type="ECO:0000256" key="9">
    <source>
        <dbReference type="ARBA" id="ARBA00023004"/>
    </source>
</evidence>
<name>A0A8I6TC39_CIMLE</name>
<evidence type="ECO:0000313" key="21">
    <source>
        <dbReference type="Proteomes" id="UP000494040"/>
    </source>
</evidence>
<evidence type="ECO:0000256" key="2">
    <source>
        <dbReference type="ARBA" id="ARBA00005755"/>
    </source>
</evidence>
<dbReference type="GO" id="GO:0051539">
    <property type="term" value="F:4 iron, 4 sulfur cluster binding"/>
    <property type="evidence" value="ECO:0007669"/>
    <property type="project" value="UniProtKB-KW"/>
</dbReference>
<comment type="similarity">
    <text evidence="2 13">Belongs to the DNA polymerase type-B family.</text>
</comment>
<keyword evidence="3 13" id="KW-0808">Transferase</keyword>
<keyword evidence="21" id="KW-1185">Reference proteome</keyword>
<dbReference type="GO" id="GO:0006260">
    <property type="term" value="P:DNA replication"/>
    <property type="evidence" value="ECO:0007669"/>
    <property type="project" value="UniProtKB-KW"/>
</dbReference>
<protein>
    <recommendedName>
        <fullName evidence="13">DNA polymerase</fullName>
        <ecNumber evidence="13">2.7.7.7</ecNumber>
    </recommendedName>
</protein>
<dbReference type="PANTHER" id="PTHR45812:SF1">
    <property type="entry name" value="DNA POLYMERASE ZETA CATALYTIC SUBUNIT"/>
    <property type="match status" value="1"/>
</dbReference>
<dbReference type="InterPro" id="IPR042087">
    <property type="entry name" value="DNA_pol_B_thumb"/>
</dbReference>
<dbReference type="Pfam" id="PF14260">
    <property type="entry name" value="zf-C4pol"/>
    <property type="match status" value="1"/>
</dbReference>
<dbReference type="SUPFAM" id="SSF53098">
    <property type="entry name" value="Ribonuclease H-like"/>
    <property type="match status" value="1"/>
</dbReference>
<dbReference type="InterPro" id="IPR023211">
    <property type="entry name" value="DNA_pol_palm_dom_sf"/>
</dbReference>
<keyword evidence="13" id="KW-0238">DNA-binding</keyword>
<feature type="domain" description="DNA-directed DNA polymerase family B multifunctional" evidence="15">
    <location>
        <begin position="1009"/>
        <end position="1457"/>
    </location>
</feature>
<evidence type="ECO:0000313" key="20">
    <source>
        <dbReference type="EnsemblMetazoa" id="XP_014242680.1"/>
    </source>
</evidence>
<evidence type="ECO:0000256" key="10">
    <source>
        <dbReference type="ARBA" id="ARBA00023014"/>
    </source>
</evidence>
<evidence type="ECO:0000256" key="8">
    <source>
        <dbReference type="ARBA" id="ARBA00022932"/>
    </source>
</evidence>
<dbReference type="OMA" id="CYSELRG"/>
<dbReference type="GO" id="GO:0016035">
    <property type="term" value="C:zeta DNA polymerase complex"/>
    <property type="evidence" value="ECO:0007669"/>
    <property type="project" value="InterPro"/>
</dbReference>
<dbReference type="EnsemblMetazoa" id="XM_014387194.2">
    <property type="protein sequence ID" value="XP_014242680.1"/>
    <property type="gene ID" value="LOC106662820"/>
</dbReference>
<evidence type="ECO:0000256" key="12">
    <source>
        <dbReference type="ARBA" id="ARBA00049244"/>
    </source>
</evidence>
<evidence type="ECO:0000256" key="6">
    <source>
        <dbReference type="ARBA" id="ARBA00022763"/>
    </source>
</evidence>
<sequence>MLSVKIVTVDSYMSTPVFGLDPTYSQFRGATVGQVPVLRVFGITKDGVKACVHIHRIFPYMYIPVDDDETNVEGFMQRLSEELERHINNQSNDKLNKQHIFKVQQVCGIPFYGYHSSPKSFLKIFFYRPYVIKKAVEILESGLIFNKPFQPYEAHLPFTLQFFIDYNLYGMSFLNVSKYVVRIDNNSSTEVQRKESYCELELDVLGEDILNQKLTADISLDMNPGLVYMWEEEKSRRRMKGDLSQISLVKYDNPVSPFRSNIELQLIAKLVQSLERHLKPVHVIDSLELTSSGMLEASFIENHSQDMDVSMLVDSQVKSLLEICKQMWDEEDESHTSENHRPDEDSILGTQILPEHNQDQEEVEDEEIDLSQPLDISRSDEDLFSEDEQGQFNPPADSGSPDLERLLFVDGNADEEESPKKKASPKKRKKIDPQRYKPLDIIIHKSPMKPSTETIGSPFQNSETKDKCQKIKLKMRQKQKVDLRKQIALKNPENKLIIDAVSKINPPLHLVDERNEGDIAVQRKIYQDLDSSTHLVKQNILEINENSDVEIAEDKFNVSQTSITSFYNSSQNFTPDCKTLSPLQNPPTRNDVINTLKNYNLQEIPQHKPFYGSFIDNSTSKEIGLSKISILNKYSLEEFSGTYGSLELTQRGFIKSIFGAHSSSNDFIGTLTTQKSAILTTLQSSPNFKDAQAWLQKQISDGERISEPLTACPTHTDQQGIEVSRCSGDSEVYSSFDSETLKTIIDIRNNSCAIEASSVESLDLQPAKSLTNTYTYLTLFCLEIHVLTRGLLNPDPEYDQVAGIFFTITNDVPDNINIEQNKTGIIVLSTESNINITDDTFIFKVESEKDIIFKLVELVRKEDPDILVGYEIENSSWGYVIQRAYSLGINLISDLARVQSLTTNVRTDDLNRDLKITGRVVLSVWRMLRHEISLMSYTFESMMYHILDTRVPKYSYQMLTSWWSHFSNKYKDLTINYYLTRVKGVIKLLESLDLIGRTSELASLFGIQFFEVLSRGSQFRVESMMLRLAKPMNYVAISPNIHQRAAMRAPASLPLIMEPQSRLYTDPVIVLDFQSLYPSMMIAYNYCFSTCLGRVDEILEKDEIVFGCSKLKLDKNELLSLKDHIHVSPAGVAFVDSSVRKGILPRMLEEILETRLMVKKSMGMHKNDKKLYKVLHARQLGLKLIANVTYGYTSANFSGRMPCIEVGDSVVSKGRETLERTIKLVHETKRWGAEVVYGDTDSLFVLCPGKTRAEAFRIGEEIADLVTQNNPKPVKLKLEKVYQPSLLQTKKRYAGYMFETANQEKPKFDAKGIETVRRDGCIAVSKILEKALRILFETYDVSKVKNYVCSQLLKISSGKLSIQELTFAREFRGIKGYQPNACVPAMKLVKEWLLKDRRAEPRVGERVGYVVIYGPPGVPIIRLVRSPHEFISNPSLQLNAEYYITKVILPPLQRCFTLIGADVFSWYTAQPKIKKSSYPTVKIGKSKKETLSQYFKTVNCIICNELCTSDICSKCQDNPKLVTSKLFSEWASAERREHMLQEICGSCCGRKYELKCTSLDCPVYYSVVSCNKNAEKIQMIKDLLPNMFSATSLELSSV</sequence>
<keyword evidence="13" id="KW-0863">Zinc-finger</keyword>
<evidence type="ECO:0000256" key="3">
    <source>
        <dbReference type="ARBA" id="ARBA00022679"/>
    </source>
</evidence>
<dbReference type="InterPro" id="IPR025687">
    <property type="entry name" value="Znf-C4pol"/>
</dbReference>
<dbReference type="FunFam" id="1.10.132.60:FF:000005">
    <property type="entry name" value="Putative DNA polymerase zeta catalytic subunit"/>
    <property type="match status" value="1"/>
</dbReference>
<dbReference type="Gene3D" id="3.30.420.10">
    <property type="entry name" value="Ribonuclease H-like superfamily/Ribonuclease H"/>
    <property type="match status" value="1"/>
</dbReference>
<dbReference type="InterPro" id="IPR036397">
    <property type="entry name" value="RNaseH_sf"/>
</dbReference>
<keyword evidence="5 13" id="KW-0479">Metal-binding</keyword>
<dbReference type="GO" id="GO:0042276">
    <property type="term" value="P:error-prone translesion synthesis"/>
    <property type="evidence" value="ECO:0007669"/>
    <property type="project" value="TreeGrafter"/>
</dbReference>
<dbReference type="GO" id="GO:0000724">
    <property type="term" value="P:double-strand break repair via homologous recombination"/>
    <property type="evidence" value="ECO:0007669"/>
    <property type="project" value="TreeGrafter"/>
</dbReference>
<dbReference type="CTD" id="136035703"/>
<keyword evidence="13" id="KW-0539">Nucleus</keyword>
<keyword evidence="9 13" id="KW-0408">Iron</keyword>
<dbReference type="GeneID" id="106662820"/>
<evidence type="ECO:0000256" key="11">
    <source>
        <dbReference type="ARBA" id="ARBA00023204"/>
    </source>
</evidence>
<keyword evidence="11" id="KW-0234">DNA repair</keyword>
<evidence type="ECO:0000259" key="18">
    <source>
        <dbReference type="Pfam" id="PF24055"/>
    </source>
</evidence>
<keyword evidence="13" id="KW-0004">4Fe-4S</keyword>
<evidence type="ECO:0000256" key="5">
    <source>
        <dbReference type="ARBA" id="ARBA00022723"/>
    </source>
</evidence>
<dbReference type="Proteomes" id="UP000494040">
    <property type="component" value="Unassembled WGS sequence"/>
</dbReference>
<dbReference type="InterPro" id="IPR006134">
    <property type="entry name" value="DNA-dir_DNA_pol_B_multi_dom"/>
</dbReference>
<dbReference type="GO" id="GO:0003887">
    <property type="term" value="F:DNA-directed DNA polymerase activity"/>
    <property type="evidence" value="ECO:0007669"/>
    <property type="project" value="UniProtKB-KW"/>
</dbReference>
<reference evidence="20" key="1">
    <citation type="submission" date="2022-01" db="UniProtKB">
        <authorList>
            <consortium name="EnsemblMetazoa"/>
        </authorList>
    </citation>
    <scope>IDENTIFICATION</scope>
</reference>
<comment type="cofactor">
    <cofactor evidence="1 13">
        <name>[4Fe-4S] cluster</name>
        <dbReference type="ChEBI" id="CHEBI:49883"/>
    </cofactor>
</comment>
<evidence type="ECO:0000256" key="14">
    <source>
        <dbReference type="SAM" id="MobiDB-lite"/>
    </source>
</evidence>
<dbReference type="Gene3D" id="3.90.1600.10">
    <property type="entry name" value="Palm domain of DNA polymerase"/>
    <property type="match status" value="1"/>
</dbReference>
<evidence type="ECO:0000259" key="16">
    <source>
        <dbReference type="Pfam" id="PF03104"/>
    </source>
</evidence>
<evidence type="ECO:0000256" key="13">
    <source>
        <dbReference type="RuleBase" id="RU000442"/>
    </source>
</evidence>
<dbReference type="GO" id="GO:0000166">
    <property type="term" value="F:nucleotide binding"/>
    <property type="evidence" value="ECO:0007669"/>
    <property type="project" value="InterPro"/>
</dbReference>
<keyword evidence="4 13" id="KW-0548">Nucleotidyltransferase</keyword>
<dbReference type="Pfam" id="PF03104">
    <property type="entry name" value="DNA_pol_B_exo1"/>
    <property type="match status" value="1"/>
</dbReference>
<dbReference type="Gene3D" id="3.30.342.10">
    <property type="entry name" value="DNA Polymerase, chain B, domain 1"/>
    <property type="match status" value="1"/>
</dbReference>
<dbReference type="CDD" id="cd05534">
    <property type="entry name" value="POLBc_zeta"/>
    <property type="match status" value="1"/>
</dbReference>
<feature type="domain" description="C4-type zinc-finger of DNA polymerase delta" evidence="17">
    <location>
        <begin position="1500"/>
        <end position="1566"/>
    </location>
</feature>
<dbReference type="Pfam" id="PF24055">
    <property type="entry name" value="POL3_N"/>
    <property type="match status" value="1"/>
</dbReference>
<dbReference type="InterPro" id="IPR006133">
    <property type="entry name" value="DNA-dir_DNA_pol_B_exonuc"/>
</dbReference>
<evidence type="ECO:0000259" key="19">
    <source>
        <dbReference type="Pfam" id="PF24065"/>
    </source>
</evidence>